<dbReference type="SUPFAM" id="SSF56112">
    <property type="entry name" value="Protein kinase-like (PK-like)"/>
    <property type="match status" value="1"/>
</dbReference>
<dbReference type="Gene3D" id="3.30.200.20">
    <property type="entry name" value="Phosphorylase Kinase, domain 1"/>
    <property type="match status" value="1"/>
</dbReference>
<proteinExistence type="inferred from homology"/>
<dbReference type="GO" id="GO:0004674">
    <property type="term" value="F:protein serine/threonine kinase activity"/>
    <property type="evidence" value="ECO:0007669"/>
    <property type="project" value="UniProtKB-KW"/>
</dbReference>
<dbReference type="PROSITE" id="PS50011">
    <property type="entry name" value="PROTEIN_KINASE_DOM"/>
    <property type="match status" value="1"/>
</dbReference>
<evidence type="ECO:0000256" key="9">
    <source>
        <dbReference type="PROSITE-ProRule" id="PRU10141"/>
    </source>
</evidence>
<dbReference type="FunFam" id="1.10.510.10:FF:000132">
    <property type="entry name" value="Serine/threonine-protein kinase SRK2A"/>
    <property type="match status" value="1"/>
</dbReference>
<dbReference type="STRING" id="4540.A0A3L6SZX2"/>
<comment type="catalytic activity">
    <reaction evidence="7">
        <text>L-threonyl-[protein] + ATP = O-phospho-L-threonyl-[protein] + ADP + H(+)</text>
        <dbReference type="Rhea" id="RHEA:46608"/>
        <dbReference type="Rhea" id="RHEA-COMP:11060"/>
        <dbReference type="Rhea" id="RHEA-COMP:11605"/>
        <dbReference type="ChEBI" id="CHEBI:15378"/>
        <dbReference type="ChEBI" id="CHEBI:30013"/>
        <dbReference type="ChEBI" id="CHEBI:30616"/>
        <dbReference type="ChEBI" id="CHEBI:61977"/>
        <dbReference type="ChEBI" id="CHEBI:456216"/>
        <dbReference type="EC" id="2.7.11.1"/>
    </reaction>
</comment>
<evidence type="ECO:0000313" key="13">
    <source>
        <dbReference type="Proteomes" id="UP000275267"/>
    </source>
</evidence>
<dbReference type="GO" id="GO:0005524">
    <property type="term" value="F:ATP binding"/>
    <property type="evidence" value="ECO:0007669"/>
    <property type="project" value="UniProtKB-UniRule"/>
</dbReference>
<dbReference type="PROSITE" id="PS00107">
    <property type="entry name" value="PROTEIN_KINASE_ATP"/>
    <property type="match status" value="1"/>
</dbReference>
<keyword evidence="6 9" id="KW-0067">ATP-binding</keyword>
<dbReference type="Proteomes" id="UP000275267">
    <property type="component" value="Unassembled WGS sequence"/>
</dbReference>
<dbReference type="InterPro" id="IPR011009">
    <property type="entry name" value="Kinase-like_dom_sf"/>
</dbReference>
<dbReference type="InterPro" id="IPR017441">
    <property type="entry name" value="Protein_kinase_ATP_BS"/>
</dbReference>
<dbReference type="InterPro" id="IPR008271">
    <property type="entry name" value="Ser/Thr_kinase_AS"/>
</dbReference>
<dbReference type="GO" id="GO:0005634">
    <property type="term" value="C:nucleus"/>
    <property type="evidence" value="ECO:0007669"/>
    <property type="project" value="TreeGrafter"/>
</dbReference>
<keyword evidence="4 9" id="KW-0547">Nucleotide-binding</keyword>
<comment type="caution">
    <text evidence="12">The sequence shown here is derived from an EMBL/GenBank/DDBJ whole genome shotgun (WGS) entry which is preliminary data.</text>
</comment>
<dbReference type="OrthoDB" id="541276at2759"/>
<evidence type="ECO:0000256" key="2">
    <source>
        <dbReference type="ARBA" id="ARBA00022527"/>
    </source>
</evidence>
<feature type="binding site" evidence="9">
    <location>
        <position position="54"/>
    </location>
    <ligand>
        <name>ATP</name>
        <dbReference type="ChEBI" id="CHEBI:30616"/>
    </ligand>
</feature>
<evidence type="ECO:0000256" key="6">
    <source>
        <dbReference type="ARBA" id="ARBA00022840"/>
    </source>
</evidence>
<evidence type="ECO:0000259" key="11">
    <source>
        <dbReference type="PROSITE" id="PS50011"/>
    </source>
</evidence>
<dbReference type="EC" id="2.7.11.1" evidence="1"/>
<sequence>MDMTAAGAGAAAQVPLPIMHGGGRYEHVRDIGAGNFGVARLMRCRATGALVAVKYIERGEKIDENVQREIINHRSLRHPNIIQFKEARFFFQQLISGVSYCHSMQICHRDLKLENTLLDGSTAPRLKICDFGYSKSSLLHSQPKSTVGTPAYIAPEVLMKNKYNGKISDVWSCGVTLYVMLVGGYPFEDPDDPKNFRKTIQKIMGAQYAVPDYIHISPECRDLLSRIFVVEPNLRITITQIKSHPWFLKNLPIDIMDDDGSVSYEEPDQPMQNMNDIMQILAEATIPPAGTRTAAQLLSDGLDVEEDMEDLDSDEDLDMDIESSGEVVVAL</sequence>
<protein>
    <recommendedName>
        <fullName evidence="1">non-specific serine/threonine protein kinase</fullName>
        <ecNumber evidence="1">2.7.11.1</ecNumber>
    </recommendedName>
</protein>
<comment type="similarity">
    <text evidence="10">Belongs to the protein kinase superfamily.</text>
</comment>
<evidence type="ECO:0000256" key="4">
    <source>
        <dbReference type="ARBA" id="ARBA00022741"/>
    </source>
</evidence>
<evidence type="ECO:0000256" key="10">
    <source>
        <dbReference type="RuleBase" id="RU000304"/>
    </source>
</evidence>
<dbReference type="SMART" id="SM00220">
    <property type="entry name" value="S_TKc"/>
    <property type="match status" value="1"/>
</dbReference>
<keyword evidence="3" id="KW-0808">Transferase</keyword>
<feature type="domain" description="Protein kinase" evidence="11">
    <location>
        <begin position="25"/>
        <end position="247"/>
    </location>
</feature>
<evidence type="ECO:0000256" key="3">
    <source>
        <dbReference type="ARBA" id="ARBA00022679"/>
    </source>
</evidence>
<dbReference type="AlphaFoldDB" id="A0A3L6SZX2"/>
<dbReference type="Pfam" id="PF00069">
    <property type="entry name" value="Pkinase"/>
    <property type="match status" value="1"/>
</dbReference>
<organism evidence="12 13">
    <name type="scientific">Panicum miliaceum</name>
    <name type="common">Proso millet</name>
    <name type="synonym">Broomcorn millet</name>
    <dbReference type="NCBI Taxonomy" id="4540"/>
    <lineage>
        <taxon>Eukaryota</taxon>
        <taxon>Viridiplantae</taxon>
        <taxon>Streptophyta</taxon>
        <taxon>Embryophyta</taxon>
        <taxon>Tracheophyta</taxon>
        <taxon>Spermatophyta</taxon>
        <taxon>Magnoliopsida</taxon>
        <taxon>Liliopsida</taxon>
        <taxon>Poales</taxon>
        <taxon>Poaceae</taxon>
        <taxon>PACMAD clade</taxon>
        <taxon>Panicoideae</taxon>
        <taxon>Panicodae</taxon>
        <taxon>Paniceae</taxon>
        <taxon>Panicinae</taxon>
        <taxon>Panicum</taxon>
        <taxon>Panicum sect. Panicum</taxon>
    </lineage>
</organism>
<keyword evidence="13" id="KW-1185">Reference proteome</keyword>
<comment type="catalytic activity">
    <reaction evidence="8">
        <text>L-seryl-[protein] + ATP = O-phospho-L-seryl-[protein] + ADP + H(+)</text>
        <dbReference type="Rhea" id="RHEA:17989"/>
        <dbReference type="Rhea" id="RHEA-COMP:9863"/>
        <dbReference type="Rhea" id="RHEA-COMP:11604"/>
        <dbReference type="ChEBI" id="CHEBI:15378"/>
        <dbReference type="ChEBI" id="CHEBI:29999"/>
        <dbReference type="ChEBI" id="CHEBI:30616"/>
        <dbReference type="ChEBI" id="CHEBI:83421"/>
        <dbReference type="ChEBI" id="CHEBI:456216"/>
        <dbReference type="EC" id="2.7.11.1"/>
    </reaction>
</comment>
<name>A0A3L6SZX2_PANMI</name>
<dbReference type="InterPro" id="IPR000719">
    <property type="entry name" value="Prot_kinase_dom"/>
</dbReference>
<keyword evidence="5" id="KW-0418">Kinase</keyword>
<dbReference type="PANTHER" id="PTHR24343">
    <property type="entry name" value="SERINE/THREONINE KINASE"/>
    <property type="match status" value="1"/>
</dbReference>
<evidence type="ECO:0000256" key="1">
    <source>
        <dbReference type="ARBA" id="ARBA00012513"/>
    </source>
</evidence>
<evidence type="ECO:0000313" key="12">
    <source>
        <dbReference type="EMBL" id="RLN29897.1"/>
    </source>
</evidence>
<dbReference type="PROSITE" id="PS00108">
    <property type="entry name" value="PROTEIN_KINASE_ST"/>
    <property type="match status" value="1"/>
</dbReference>
<dbReference type="Gene3D" id="1.10.510.10">
    <property type="entry name" value="Transferase(Phosphotransferase) domain 1"/>
    <property type="match status" value="1"/>
</dbReference>
<accession>A0A3L6SZX2</accession>
<gene>
    <name evidence="12" type="ORF">C2845_PM05G03250</name>
</gene>
<evidence type="ECO:0000256" key="5">
    <source>
        <dbReference type="ARBA" id="ARBA00022777"/>
    </source>
</evidence>
<keyword evidence="2 10" id="KW-0723">Serine/threonine-protein kinase</keyword>
<evidence type="ECO:0000256" key="8">
    <source>
        <dbReference type="ARBA" id="ARBA00048679"/>
    </source>
</evidence>
<evidence type="ECO:0000256" key="7">
    <source>
        <dbReference type="ARBA" id="ARBA00047899"/>
    </source>
</evidence>
<dbReference type="PANTHER" id="PTHR24343:SF509">
    <property type="entry name" value="SERINE_THREONINE-PROTEIN KINASE SRK2E"/>
    <property type="match status" value="1"/>
</dbReference>
<dbReference type="EMBL" id="PQIB02000003">
    <property type="protein sequence ID" value="RLN29897.1"/>
    <property type="molecule type" value="Genomic_DNA"/>
</dbReference>
<reference evidence="13" key="1">
    <citation type="journal article" date="2019" name="Nat. Commun.">
        <title>The genome of broomcorn millet.</title>
        <authorList>
            <person name="Zou C."/>
            <person name="Miki D."/>
            <person name="Li D."/>
            <person name="Tang Q."/>
            <person name="Xiao L."/>
            <person name="Rajput S."/>
            <person name="Deng P."/>
            <person name="Jia W."/>
            <person name="Huang R."/>
            <person name="Zhang M."/>
            <person name="Sun Y."/>
            <person name="Hu J."/>
            <person name="Fu X."/>
            <person name="Schnable P.S."/>
            <person name="Li F."/>
            <person name="Zhang H."/>
            <person name="Feng B."/>
            <person name="Zhu X."/>
            <person name="Liu R."/>
            <person name="Schnable J.C."/>
            <person name="Zhu J.-K."/>
            <person name="Zhang H."/>
        </authorList>
    </citation>
    <scope>NUCLEOTIDE SEQUENCE [LARGE SCALE GENOMIC DNA]</scope>
</reference>